<comment type="caution">
    <text evidence="2">The sequence shown here is derived from an EMBL/GenBank/DDBJ whole genome shotgun (WGS) entry which is preliminary data.</text>
</comment>
<evidence type="ECO:0000313" key="3">
    <source>
        <dbReference type="Proteomes" id="UP001595640"/>
    </source>
</evidence>
<dbReference type="RefSeq" id="WP_268247064.1">
    <property type="nucleotide sequence ID" value="NZ_BMXD01000017.1"/>
</dbReference>
<evidence type="ECO:0000259" key="1">
    <source>
        <dbReference type="Pfam" id="PF13683"/>
    </source>
</evidence>
<name>A0ABV7M4W8_9GAMM</name>
<dbReference type="SUPFAM" id="SSF53098">
    <property type="entry name" value="Ribonuclease H-like"/>
    <property type="match status" value="1"/>
</dbReference>
<dbReference type="InterPro" id="IPR036397">
    <property type="entry name" value="RNaseH_sf"/>
</dbReference>
<dbReference type="EMBL" id="JBHRUH010000030">
    <property type="protein sequence ID" value="MFC3292914.1"/>
    <property type="molecule type" value="Genomic_DNA"/>
</dbReference>
<evidence type="ECO:0000313" key="2">
    <source>
        <dbReference type="EMBL" id="MFC3292914.1"/>
    </source>
</evidence>
<gene>
    <name evidence="2" type="ORF">ACFOEI_12655</name>
</gene>
<feature type="domain" description="Integrase catalytic" evidence="1">
    <location>
        <begin position="5"/>
        <end position="71"/>
    </location>
</feature>
<dbReference type="Pfam" id="PF13683">
    <property type="entry name" value="rve_3"/>
    <property type="match status" value="1"/>
</dbReference>
<keyword evidence="3" id="KW-1185">Reference proteome</keyword>
<dbReference type="InterPro" id="IPR001584">
    <property type="entry name" value="Integrase_cat-core"/>
</dbReference>
<dbReference type="InterPro" id="IPR012337">
    <property type="entry name" value="RNaseH-like_sf"/>
</dbReference>
<protein>
    <submittedName>
        <fullName evidence="2">Integrase core domain-containing protein</fullName>
    </submittedName>
</protein>
<reference evidence="3" key="1">
    <citation type="journal article" date="2019" name="Int. J. Syst. Evol. Microbiol.">
        <title>The Global Catalogue of Microorganisms (GCM) 10K type strain sequencing project: providing services to taxonomists for standard genome sequencing and annotation.</title>
        <authorList>
            <consortium name="The Broad Institute Genomics Platform"/>
            <consortium name="The Broad Institute Genome Sequencing Center for Infectious Disease"/>
            <person name="Wu L."/>
            <person name="Ma J."/>
        </authorList>
    </citation>
    <scope>NUCLEOTIDE SEQUENCE [LARGE SCALE GENOMIC DNA]</scope>
    <source>
        <strain evidence="3">KCTC 12847</strain>
    </source>
</reference>
<organism evidence="2 3">
    <name type="scientific">Modicisalibacter luteus</name>
    <dbReference type="NCBI Taxonomy" id="453962"/>
    <lineage>
        <taxon>Bacteria</taxon>
        <taxon>Pseudomonadati</taxon>
        <taxon>Pseudomonadota</taxon>
        <taxon>Gammaproteobacteria</taxon>
        <taxon>Oceanospirillales</taxon>
        <taxon>Halomonadaceae</taxon>
        <taxon>Modicisalibacter</taxon>
    </lineage>
</organism>
<accession>A0ABV7M4W8</accession>
<sequence>MLESHGVRISMDGKGCYRDNIFVERLWRSAKYGCIYLKALGDGTHLRQELRTYFTWYNQHRPHQGLDDATPDEVYFDQLLTRAA</sequence>
<proteinExistence type="predicted"/>
<dbReference type="Proteomes" id="UP001595640">
    <property type="component" value="Unassembled WGS sequence"/>
</dbReference>
<dbReference type="Gene3D" id="3.30.420.10">
    <property type="entry name" value="Ribonuclease H-like superfamily/Ribonuclease H"/>
    <property type="match status" value="1"/>
</dbReference>